<evidence type="ECO:0000313" key="3">
    <source>
        <dbReference type="Proteomes" id="UP000026961"/>
    </source>
</evidence>
<accession>A0A0D9Y2J7</accession>
<reference evidence="2" key="3">
    <citation type="submission" date="2018-05" db="EMBL/GenBank/DDBJ databases">
        <title>OgluRS3 (Oryza glumaepatula Reference Sequence Version 3).</title>
        <authorList>
            <person name="Zhang J."/>
            <person name="Kudrna D."/>
            <person name="Lee S."/>
            <person name="Talag J."/>
            <person name="Welchert J."/>
            <person name="Wing R.A."/>
        </authorList>
    </citation>
    <scope>NUCLEOTIDE SEQUENCE [LARGE SCALE GENOMIC DNA]</scope>
</reference>
<name>A0A0D9Y2J7_9ORYZ</name>
<reference evidence="2" key="1">
    <citation type="submission" date="2013-08" db="EMBL/GenBank/DDBJ databases">
        <title>Oryza genome evolution.</title>
        <authorList>
            <person name="Wing R.A."/>
            <person name="Panaud O."/>
            <person name="Oliveira A.C."/>
        </authorList>
    </citation>
    <scope>NUCLEOTIDE SEQUENCE</scope>
</reference>
<organism evidence="2">
    <name type="scientific">Oryza glumipatula</name>
    <dbReference type="NCBI Taxonomy" id="40148"/>
    <lineage>
        <taxon>Eukaryota</taxon>
        <taxon>Viridiplantae</taxon>
        <taxon>Streptophyta</taxon>
        <taxon>Embryophyta</taxon>
        <taxon>Tracheophyta</taxon>
        <taxon>Spermatophyta</taxon>
        <taxon>Magnoliopsida</taxon>
        <taxon>Liliopsida</taxon>
        <taxon>Poales</taxon>
        <taxon>Poaceae</taxon>
        <taxon>BOP clade</taxon>
        <taxon>Oryzoideae</taxon>
        <taxon>Oryzeae</taxon>
        <taxon>Oryzinae</taxon>
        <taxon>Oryza</taxon>
    </lineage>
</organism>
<dbReference type="Proteomes" id="UP000026961">
    <property type="component" value="Chromosome 1"/>
</dbReference>
<reference evidence="2" key="2">
    <citation type="submission" date="2015-04" db="UniProtKB">
        <authorList>
            <consortium name="EnsemblPlants"/>
        </authorList>
    </citation>
    <scope>IDENTIFICATION</scope>
</reference>
<evidence type="ECO:0000256" key="1">
    <source>
        <dbReference type="SAM" id="MobiDB-lite"/>
    </source>
</evidence>
<dbReference type="AlphaFoldDB" id="A0A0D9Y2J7"/>
<dbReference type="EnsemblPlants" id="OGLUM01G01420.1">
    <property type="protein sequence ID" value="OGLUM01G01420.1"/>
    <property type="gene ID" value="OGLUM01G01420"/>
</dbReference>
<sequence length="127" mass="13278">MATVVPANSGEGSGYGEHQWSKRSAVVAAAQPGEAGSGGAPCGWRRPNRAATPGGGNGGTLASDWMGKQKGMGVLGTSNPFLPSISEDLQRMRRILKLCEWRKIRVSGIFPPVTMIESAGVGADLRR</sequence>
<evidence type="ECO:0000313" key="2">
    <source>
        <dbReference type="EnsemblPlants" id="OGLUM01G01420.1"/>
    </source>
</evidence>
<feature type="region of interest" description="Disordered" evidence="1">
    <location>
        <begin position="1"/>
        <end position="65"/>
    </location>
</feature>
<dbReference type="HOGENOM" id="CLU_1974146_0_0_1"/>
<keyword evidence="3" id="KW-1185">Reference proteome</keyword>
<protein>
    <submittedName>
        <fullName evidence="2">Uncharacterized protein</fullName>
    </submittedName>
</protein>
<proteinExistence type="predicted"/>
<dbReference type="Gramene" id="OGLUM01G01420.1">
    <property type="protein sequence ID" value="OGLUM01G01420.1"/>
    <property type="gene ID" value="OGLUM01G01420"/>
</dbReference>